<evidence type="ECO:0000313" key="2">
    <source>
        <dbReference type="Proteomes" id="UP000035642"/>
    </source>
</evidence>
<evidence type="ECO:0000256" key="1">
    <source>
        <dbReference type="SAM" id="MobiDB-lite"/>
    </source>
</evidence>
<evidence type="ECO:0000313" key="3">
    <source>
        <dbReference type="WBParaSite" id="ACAC_0000547801-mRNA-1"/>
    </source>
</evidence>
<reference evidence="2" key="1">
    <citation type="submission" date="2012-09" db="EMBL/GenBank/DDBJ databases">
        <authorList>
            <person name="Martin A.A."/>
        </authorList>
    </citation>
    <scope>NUCLEOTIDE SEQUENCE</scope>
</reference>
<reference evidence="3" key="2">
    <citation type="submission" date="2017-02" db="UniProtKB">
        <authorList>
            <consortium name="WormBaseParasite"/>
        </authorList>
    </citation>
    <scope>IDENTIFICATION</scope>
</reference>
<dbReference type="WBParaSite" id="ACAC_0000547801-mRNA-1">
    <property type="protein sequence ID" value="ACAC_0000547801-mRNA-1"/>
    <property type="gene ID" value="ACAC_0000547801"/>
</dbReference>
<feature type="region of interest" description="Disordered" evidence="1">
    <location>
        <begin position="174"/>
        <end position="208"/>
    </location>
</feature>
<protein>
    <submittedName>
        <fullName evidence="3">PWI domain-containing protein</fullName>
    </submittedName>
</protein>
<dbReference type="Proteomes" id="UP000035642">
    <property type="component" value="Unassembled WGS sequence"/>
</dbReference>
<name>A0A0K0D5Y3_ANGCA</name>
<proteinExistence type="predicted"/>
<accession>A0A0K0D5Y3</accession>
<feature type="region of interest" description="Disordered" evidence="1">
    <location>
        <begin position="52"/>
        <end position="74"/>
    </location>
</feature>
<sequence length="297" mass="34028">MDGSIRKKLNTQQTVTPRNRITFMIVIISTPETSIEATQRLEMPMIVIATKRGSRSSDYRGSRNAHPQANLSGNLPSLLDFAAPADSVEKARLEREEVNLRIRERELLRREQELLLRQRRLRNRTPPRYGRVMPPRPPRNATFPKTRSLTDGIRRSTNFKRTFKPLKSLPTRLAEKRSTRRSTYVPKKAEKNHRNTAEREFKEVHSDISAKKSAEEEDLFKKLDHDDDVETLIDKVIGTDESYDPSPRSRAVVKLLEFCDKDLLMDEISGKVEALCTGSKPSDINDCTSTGEILLCL</sequence>
<feature type="compositionally biased region" description="Polar residues" evidence="1">
    <location>
        <begin position="65"/>
        <end position="74"/>
    </location>
</feature>
<dbReference type="AlphaFoldDB" id="A0A0K0D5Y3"/>
<feature type="region of interest" description="Disordered" evidence="1">
    <location>
        <begin position="125"/>
        <end position="146"/>
    </location>
</feature>
<organism evidence="2 3">
    <name type="scientific">Angiostrongylus cantonensis</name>
    <name type="common">Rat lungworm</name>
    <dbReference type="NCBI Taxonomy" id="6313"/>
    <lineage>
        <taxon>Eukaryota</taxon>
        <taxon>Metazoa</taxon>
        <taxon>Ecdysozoa</taxon>
        <taxon>Nematoda</taxon>
        <taxon>Chromadorea</taxon>
        <taxon>Rhabditida</taxon>
        <taxon>Rhabditina</taxon>
        <taxon>Rhabditomorpha</taxon>
        <taxon>Strongyloidea</taxon>
        <taxon>Metastrongylidae</taxon>
        <taxon>Angiostrongylus</taxon>
    </lineage>
</organism>
<feature type="compositionally biased region" description="Basic and acidic residues" evidence="1">
    <location>
        <begin position="187"/>
        <end position="208"/>
    </location>
</feature>
<keyword evidence="2" id="KW-1185">Reference proteome</keyword>